<dbReference type="GO" id="GO:0005085">
    <property type="term" value="F:guanyl-nucleotide exchange factor activity"/>
    <property type="evidence" value="ECO:0007669"/>
    <property type="project" value="UniProtKB-KW"/>
</dbReference>
<dbReference type="InterPro" id="IPR002048">
    <property type="entry name" value="EF_hand_dom"/>
</dbReference>
<keyword evidence="3" id="KW-0862">Zinc</keyword>
<dbReference type="Pfam" id="PF00036">
    <property type="entry name" value="EF-hand_1"/>
    <property type="match status" value="1"/>
</dbReference>
<dbReference type="PROSITE" id="PS00018">
    <property type="entry name" value="EF_HAND_1"/>
    <property type="match status" value="1"/>
</dbReference>
<dbReference type="InterPro" id="IPR023578">
    <property type="entry name" value="Ras_GEF_dom_sf"/>
</dbReference>
<evidence type="ECO:0000256" key="5">
    <source>
        <dbReference type="PROSITE-ProRule" id="PRU00168"/>
    </source>
</evidence>
<feature type="domain" description="Ras-GEF" evidence="6">
    <location>
        <begin position="22"/>
        <end position="254"/>
    </location>
</feature>
<gene>
    <name evidence="9" type="ORF">SBAD_LOCUS2842</name>
</gene>
<dbReference type="GO" id="GO:0005886">
    <property type="term" value="C:plasma membrane"/>
    <property type="evidence" value="ECO:0007669"/>
    <property type="project" value="TreeGrafter"/>
</dbReference>
<dbReference type="GO" id="GO:0007265">
    <property type="term" value="P:Ras protein signal transduction"/>
    <property type="evidence" value="ECO:0007669"/>
    <property type="project" value="TreeGrafter"/>
</dbReference>
<dbReference type="EMBL" id="UZAM01007435">
    <property type="protein sequence ID" value="VDO99122.1"/>
    <property type="molecule type" value="Genomic_DNA"/>
</dbReference>
<feature type="domain" description="EF-hand" evidence="8">
    <location>
        <begin position="286"/>
        <end position="321"/>
    </location>
</feature>
<evidence type="ECO:0000313" key="11">
    <source>
        <dbReference type="WBParaSite" id="SBAD_0000298101-mRNA-1"/>
    </source>
</evidence>
<organism evidence="11">
    <name type="scientific">Soboliphyme baturini</name>
    <dbReference type="NCBI Taxonomy" id="241478"/>
    <lineage>
        <taxon>Eukaryota</taxon>
        <taxon>Metazoa</taxon>
        <taxon>Ecdysozoa</taxon>
        <taxon>Nematoda</taxon>
        <taxon>Enoplea</taxon>
        <taxon>Dorylaimia</taxon>
        <taxon>Dioctophymatida</taxon>
        <taxon>Dioctophymatoidea</taxon>
        <taxon>Soboliphymatidae</taxon>
        <taxon>Soboliphyme</taxon>
    </lineage>
</organism>
<name>A0A183IGU7_9BILA</name>
<dbReference type="Pfam" id="PF00130">
    <property type="entry name" value="C1_1"/>
    <property type="match status" value="1"/>
</dbReference>
<dbReference type="InterPro" id="IPR046349">
    <property type="entry name" value="C1-like_sf"/>
</dbReference>
<dbReference type="InterPro" id="IPR001895">
    <property type="entry name" value="RASGEF_cat_dom"/>
</dbReference>
<dbReference type="WBParaSite" id="SBAD_0000298101-mRNA-1">
    <property type="protein sequence ID" value="SBAD_0000298101-mRNA-1"/>
    <property type="gene ID" value="SBAD_0000298101"/>
</dbReference>
<keyword evidence="10" id="KW-1185">Reference proteome</keyword>
<feature type="domain" description="Phorbol-ester/DAG-type" evidence="7">
    <location>
        <begin position="348"/>
        <end position="397"/>
    </location>
</feature>
<evidence type="ECO:0000313" key="9">
    <source>
        <dbReference type="EMBL" id="VDO99122.1"/>
    </source>
</evidence>
<keyword evidence="4" id="KW-0106">Calcium</keyword>
<dbReference type="SUPFAM" id="SSF47473">
    <property type="entry name" value="EF-hand"/>
    <property type="match status" value="1"/>
</dbReference>
<evidence type="ECO:0000259" key="7">
    <source>
        <dbReference type="PROSITE" id="PS50081"/>
    </source>
</evidence>
<dbReference type="InterPro" id="IPR002219">
    <property type="entry name" value="PKC_DAG/PE"/>
</dbReference>
<dbReference type="PROSITE" id="PS50009">
    <property type="entry name" value="RASGEF_CAT"/>
    <property type="match status" value="1"/>
</dbReference>
<evidence type="ECO:0000313" key="10">
    <source>
        <dbReference type="Proteomes" id="UP000270296"/>
    </source>
</evidence>
<dbReference type="SMART" id="SM00054">
    <property type="entry name" value="EFh"/>
    <property type="match status" value="1"/>
</dbReference>
<evidence type="ECO:0000256" key="4">
    <source>
        <dbReference type="ARBA" id="ARBA00022837"/>
    </source>
</evidence>
<dbReference type="PANTHER" id="PTHR23113:SF252">
    <property type="entry name" value="RAS GUANYL-RELEASING PROTEIN 3"/>
    <property type="match status" value="1"/>
</dbReference>
<accession>A0A183IGU7</accession>
<keyword evidence="2" id="KW-0479">Metal-binding</keyword>
<sequence>MHNVSKRRTMNRNISLSFDQWTPEDIAVSLTHIEFKMLRRITFADYCEYAIRNQLHRVPALQRSIAVFNSISRWVQCMVLSKTTTNERAAIIMKFVWVAEHLRHLNNFNTLMAVVGGLTHSALARLRKTSLCISQECRTTLTEFSNLLSSDSNFSAYRKALNSCHTYRIPIIGVHLKDLIALHSATPDYVSEDLINCRKLTQLVLIFKHLVLDLDRPQMLPDLNEDLIHTLKVALSMPYSDDEIYALSLCREPRSLLRPTVRYAGITADWAEGVCSRLEPLVLQKHVHAMVEAVFKHYDLDKDGYISQEEFELFAGNFPLIESFSNFDTDHKKVLGGGPPSWPMEQVTHVVLKDENKPYGYVNNDRPILWGLLRQGLKCQECGIAVHRGCIEKSSSCIRRRSSERVRCKSFSPSESPEIEQKLQPRYNSFKHHLLNFTWNKSRSRHSSRANATSPESVSPVNAHFLTVADSKQRSWSESGHYCRYTVLHWPVLPFIQTDTLRLRNNSPFYDQNVSLASEEVFDVEEAN</sequence>
<evidence type="ECO:0000259" key="8">
    <source>
        <dbReference type="PROSITE" id="PS50222"/>
    </source>
</evidence>
<dbReference type="Gene3D" id="1.10.840.10">
    <property type="entry name" value="Ras guanine-nucleotide exchange factors catalytic domain"/>
    <property type="match status" value="1"/>
</dbReference>
<proteinExistence type="predicted"/>
<dbReference type="Gene3D" id="1.10.238.10">
    <property type="entry name" value="EF-hand"/>
    <property type="match status" value="1"/>
</dbReference>
<evidence type="ECO:0000259" key="6">
    <source>
        <dbReference type="PROSITE" id="PS50009"/>
    </source>
</evidence>
<protein>
    <submittedName>
        <fullName evidence="11">RAS guanyl releasing protein 2</fullName>
    </submittedName>
</protein>
<dbReference type="AlphaFoldDB" id="A0A183IGU7"/>
<dbReference type="SMART" id="SM00147">
    <property type="entry name" value="RasGEF"/>
    <property type="match status" value="1"/>
</dbReference>
<dbReference type="InterPro" id="IPR036964">
    <property type="entry name" value="RASGEF_cat_dom_sf"/>
</dbReference>
<dbReference type="SUPFAM" id="SSF48366">
    <property type="entry name" value="Ras GEF"/>
    <property type="match status" value="1"/>
</dbReference>
<dbReference type="CDD" id="cd00155">
    <property type="entry name" value="RasGEF"/>
    <property type="match status" value="1"/>
</dbReference>
<reference evidence="11" key="1">
    <citation type="submission" date="2016-06" db="UniProtKB">
        <authorList>
            <consortium name="WormBaseParasite"/>
        </authorList>
    </citation>
    <scope>IDENTIFICATION</scope>
</reference>
<dbReference type="InterPro" id="IPR018247">
    <property type="entry name" value="EF_Hand_1_Ca_BS"/>
</dbReference>
<dbReference type="InterPro" id="IPR008937">
    <property type="entry name" value="Ras-like_GEF"/>
</dbReference>
<dbReference type="InterPro" id="IPR011992">
    <property type="entry name" value="EF-hand-dom_pair"/>
</dbReference>
<dbReference type="Proteomes" id="UP000270296">
    <property type="component" value="Unassembled WGS sequence"/>
</dbReference>
<dbReference type="Gene3D" id="3.30.60.20">
    <property type="match status" value="1"/>
</dbReference>
<keyword evidence="1 5" id="KW-0344">Guanine-nucleotide releasing factor</keyword>
<dbReference type="PROSITE" id="PS50081">
    <property type="entry name" value="ZF_DAG_PE_2"/>
    <property type="match status" value="1"/>
</dbReference>
<evidence type="ECO:0000256" key="3">
    <source>
        <dbReference type="ARBA" id="ARBA00022833"/>
    </source>
</evidence>
<dbReference type="OrthoDB" id="74314at2759"/>
<dbReference type="SUPFAM" id="SSF57889">
    <property type="entry name" value="Cysteine-rich domain"/>
    <property type="match status" value="1"/>
</dbReference>
<evidence type="ECO:0000256" key="2">
    <source>
        <dbReference type="ARBA" id="ARBA00022723"/>
    </source>
</evidence>
<dbReference type="PANTHER" id="PTHR23113">
    <property type="entry name" value="GUANINE NUCLEOTIDE EXCHANGE FACTOR"/>
    <property type="match status" value="1"/>
</dbReference>
<dbReference type="GO" id="GO:0005509">
    <property type="term" value="F:calcium ion binding"/>
    <property type="evidence" value="ECO:0007669"/>
    <property type="project" value="InterPro"/>
</dbReference>
<reference evidence="9 10" key="2">
    <citation type="submission" date="2018-11" db="EMBL/GenBank/DDBJ databases">
        <authorList>
            <consortium name="Pathogen Informatics"/>
        </authorList>
    </citation>
    <scope>NUCLEOTIDE SEQUENCE [LARGE SCALE GENOMIC DNA]</scope>
</reference>
<dbReference type="PROSITE" id="PS50222">
    <property type="entry name" value="EF_HAND_2"/>
    <property type="match status" value="1"/>
</dbReference>
<evidence type="ECO:0000256" key="1">
    <source>
        <dbReference type="ARBA" id="ARBA00022658"/>
    </source>
</evidence>
<dbReference type="Pfam" id="PF00617">
    <property type="entry name" value="RasGEF"/>
    <property type="match status" value="1"/>
</dbReference>